<dbReference type="CDD" id="cd01638">
    <property type="entry name" value="CysQ"/>
    <property type="match status" value="1"/>
</dbReference>
<dbReference type="PANTHER" id="PTHR20854:SF4">
    <property type="entry name" value="INOSITOL-1-MONOPHOSPHATASE-RELATED"/>
    <property type="match status" value="1"/>
</dbReference>
<dbReference type="Pfam" id="PF00459">
    <property type="entry name" value="Inositol_P"/>
    <property type="match status" value="1"/>
</dbReference>
<dbReference type="GO" id="GO:0008934">
    <property type="term" value="F:inositol monophosphate 1-phosphatase activity"/>
    <property type="evidence" value="ECO:0007669"/>
    <property type="project" value="TreeGrafter"/>
</dbReference>
<dbReference type="Gene3D" id="3.30.540.10">
    <property type="entry name" value="Fructose-1,6-Bisphosphatase, subunit A, domain 1"/>
    <property type="match status" value="1"/>
</dbReference>
<organism evidence="6 7">
    <name type="scientific">Pontixanthobacter aquaemixtae</name>
    <dbReference type="NCBI Taxonomy" id="1958940"/>
    <lineage>
        <taxon>Bacteria</taxon>
        <taxon>Pseudomonadati</taxon>
        <taxon>Pseudomonadota</taxon>
        <taxon>Alphaproteobacteria</taxon>
        <taxon>Sphingomonadales</taxon>
        <taxon>Erythrobacteraceae</taxon>
        <taxon>Pontixanthobacter</taxon>
    </lineage>
</organism>
<dbReference type="PANTHER" id="PTHR20854">
    <property type="entry name" value="INOSITOL MONOPHOSPHATASE"/>
    <property type="match status" value="1"/>
</dbReference>
<dbReference type="RefSeq" id="WP_160605014.1">
    <property type="nucleotide sequence ID" value="NZ_WTYX01000002.1"/>
</dbReference>
<sequence length="260" mass="28077">MIDRARLEEILDEAGRIAMRLWPGDGHEVASWEKEPGSPVCEADIEVDGYLRQQLGRLLPSAGWLSEETVDDPERLGKGLIWLVDPVDGTRDFLRGRSGWCVSVALISEGRPLIGLLEAPARGEKWVAVAGKGAWRNDQRLAASTRAELVGARVPAVSLQPVDQILSMVDQPNSIALRVAMVAADEADLVATLRWGFEWDIGAATLIAREAGATVTDAFGKPFAYNKRDPRAFGMMVSAPAIHEAAVAHLAERAQAIAAP</sequence>
<evidence type="ECO:0000256" key="5">
    <source>
        <dbReference type="PIRSR" id="PIRSR600760-2"/>
    </source>
</evidence>
<evidence type="ECO:0000256" key="2">
    <source>
        <dbReference type="ARBA" id="ARBA00022723"/>
    </source>
</evidence>
<keyword evidence="3" id="KW-0378">Hydrolase</keyword>
<keyword evidence="2 5" id="KW-0479">Metal-binding</keyword>
<comment type="similarity">
    <text evidence="1">Belongs to the inositol monophosphatase superfamily.</text>
</comment>
<dbReference type="AlphaFoldDB" id="A0A844ZVM2"/>
<comment type="caution">
    <text evidence="6">The sequence shown here is derived from an EMBL/GenBank/DDBJ whole genome shotgun (WGS) entry which is preliminary data.</text>
</comment>
<protein>
    <submittedName>
        <fullName evidence="6">3'(2'),5'-bisphosphate nucleotidase CysQ</fullName>
    </submittedName>
</protein>
<reference evidence="6 7" key="1">
    <citation type="submission" date="2019-12" db="EMBL/GenBank/DDBJ databases">
        <title>Genomic-based taxomic classification of the family Erythrobacteraceae.</title>
        <authorList>
            <person name="Xu L."/>
        </authorList>
    </citation>
    <scope>NUCLEOTIDE SEQUENCE [LARGE SCALE GENOMIC DNA]</scope>
    <source>
        <strain evidence="6 7">KCTC 52763</strain>
    </source>
</reference>
<dbReference type="Gene3D" id="3.40.190.80">
    <property type="match status" value="1"/>
</dbReference>
<gene>
    <name evidence="6" type="ORF">GRI41_10845</name>
</gene>
<evidence type="ECO:0000313" key="7">
    <source>
        <dbReference type="Proteomes" id="UP000442714"/>
    </source>
</evidence>
<dbReference type="GO" id="GO:0046872">
    <property type="term" value="F:metal ion binding"/>
    <property type="evidence" value="ECO:0007669"/>
    <property type="project" value="UniProtKB-KW"/>
</dbReference>
<evidence type="ECO:0000256" key="4">
    <source>
        <dbReference type="ARBA" id="ARBA00022842"/>
    </source>
</evidence>
<dbReference type="Proteomes" id="UP000442714">
    <property type="component" value="Unassembled WGS sequence"/>
</dbReference>
<evidence type="ECO:0000256" key="3">
    <source>
        <dbReference type="ARBA" id="ARBA00022801"/>
    </source>
</evidence>
<evidence type="ECO:0000313" key="6">
    <source>
        <dbReference type="EMBL" id="MXO91322.1"/>
    </source>
</evidence>
<feature type="binding site" evidence="5">
    <location>
        <position position="200"/>
    </location>
    <ligand>
        <name>Mg(2+)</name>
        <dbReference type="ChEBI" id="CHEBI:18420"/>
        <label>1</label>
        <note>catalytic</note>
    </ligand>
</feature>
<name>A0A844ZVM2_9SPHN</name>
<comment type="cofactor">
    <cofactor evidence="5">
        <name>Mg(2+)</name>
        <dbReference type="ChEBI" id="CHEBI:18420"/>
    </cofactor>
</comment>
<feature type="binding site" evidence="5">
    <location>
        <position position="88"/>
    </location>
    <ligand>
        <name>Mg(2+)</name>
        <dbReference type="ChEBI" id="CHEBI:18420"/>
        <label>1</label>
        <note>catalytic</note>
    </ligand>
</feature>
<dbReference type="EMBL" id="WTYX01000002">
    <property type="protein sequence ID" value="MXO91322.1"/>
    <property type="molecule type" value="Genomic_DNA"/>
</dbReference>
<dbReference type="InterPro" id="IPR000760">
    <property type="entry name" value="Inositol_monophosphatase-like"/>
</dbReference>
<dbReference type="InterPro" id="IPR020583">
    <property type="entry name" value="Inositol_monoP_metal-BS"/>
</dbReference>
<keyword evidence="7" id="KW-1185">Reference proteome</keyword>
<dbReference type="GO" id="GO:0007165">
    <property type="term" value="P:signal transduction"/>
    <property type="evidence" value="ECO:0007669"/>
    <property type="project" value="TreeGrafter"/>
</dbReference>
<dbReference type="GO" id="GO:0006020">
    <property type="term" value="P:inositol metabolic process"/>
    <property type="evidence" value="ECO:0007669"/>
    <property type="project" value="TreeGrafter"/>
</dbReference>
<dbReference type="PRINTS" id="PR00377">
    <property type="entry name" value="IMPHPHTASES"/>
</dbReference>
<feature type="binding site" evidence="5">
    <location>
        <position position="67"/>
    </location>
    <ligand>
        <name>Mg(2+)</name>
        <dbReference type="ChEBI" id="CHEBI:18420"/>
        <label>1</label>
        <note>catalytic</note>
    </ligand>
</feature>
<dbReference type="OrthoDB" id="9785695at2"/>
<proteinExistence type="inferred from homology"/>
<dbReference type="SUPFAM" id="SSF56655">
    <property type="entry name" value="Carbohydrate phosphatase"/>
    <property type="match status" value="1"/>
</dbReference>
<keyword evidence="4 5" id="KW-0460">Magnesium</keyword>
<accession>A0A844ZVM2</accession>
<feature type="binding site" evidence="5">
    <location>
        <position position="85"/>
    </location>
    <ligand>
        <name>Mg(2+)</name>
        <dbReference type="ChEBI" id="CHEBI:18420"/>
        <label>1</label>
        <note>catalytic</note>
    </ligand>
</feature>
<dbReference type="PROSITE" id="PS00629">
    <property type="entry name" value="IMP_1"/>
    <property type="match status" value="1"/>
</dbReference>
<evidence type="ECO:0000256" key="1">
    <source>
        <dbReference type="ARBA" id="ARBA00009759"/>
    </source>
</evidence>